<proteinExistence type="inferred from homology"/>
<keyword evidence="6" id="KW-0961">Cell wall biogenesis/degradation</keyword>
<evidence type="ECO:0000256" key="2">
    <source>
        <dbReference type="ARBA" id="ARBA00022729"/>
    </source>
</evidence>
<dbReference type="KEGG" id="aaco:K1I37_15935"/>
<protein>
    <submittedName>
        <fullName evidence="9">D-alanyl-D-alanine carboxypeptidase</fullName>
    </submittedName>
</protein>
<dbReference type="eggNOG" id="COG1686">
    <property type="taxonomic scope" value="Bacteria"/>
</dbReference>
<evidence type="ECO:0000256" key="6">
    <source>
        <dbReference type="ARBA" id="ARBA00023316"/>
    </source>
</evidence>
<keyword evidence="2" id="KW-0732">Signal</keyword>
<reference evidence="10" key="1">
    <citation type="journal article" date="2022" name="G3 (Bethesda)">
        <title>Unveiling the complete genome sequence of Alicyclobacillus acidoterrestris DSM 3922T, a taint-producing strain.</title>
        <authorList>
            <person name="Leonardo I.C."/>
            <person name="Barreto Crespo M.T."/>
            <person name="Gaspar F.B."/>
        </authorList>
    </citation>
    <scope>NUCLEOTIDE SEQUENCE [LARGE SCALE GENOMIC DNA]</scope>
    <source>
        <strain evidence="10">DSM 3922</strain>
    </source>
</reference>
<feature type="region of interest" description="Disordered" evidence="8">
    <location>
        <begin position="284"/>
        <end position="332"/>
    </location>
</feature>
<dbReference type="EMBL" id="CP080467">
    <property type="protein sequence ID" value="UNO48155.1"/>
    <property type="molecule type" value="Genomic_DNA"/>
</dbReference>
<dbReference type="InterPro" id="IPR018044">
    <property type="entry name" value="Peptidase_S11"/>
</dbReference>
<organism evidence="9 10">
    <name type="scientific">Alicyclobacillus acidoterrestris (strain ATCC 49025 / DSM 3922 / CIP 106132 / NCIMB 13137 / GD3B)</name>
    <dbReference type="NCBI Taxonomy" id="1356854"/>
    <lineage>
        <taxon>Bacteria</taxon>
        <taxon>Bacillati</taxon>
        <taxon>Bacillota</taxon>
        <taxon>Bacilli</taxon>
        <taxon>Bacillales</taxon>
        <taxon>Alicyclobacillaceae</taxon>
        <taxon>Alicyclobacillus</taxon>
    </lineage>
</organism>
<dbReference type="RefSeq" id="WP_021295073.1">
    <property type="nucleotide sequence ID" value="NZ_AURB01000035.1"/>
</dbReference>
<keyword evidence="9" id="KW-0121">Carboxypeptidase</keyword>
<dbReference type="GO" id="GO:0071555">
    <property type="term" value="P:cell wall organization"/>
    <property type="evidence" value="ECO:0007669"/>
    <property type="project" value="UniProtKB-KW"/>
</dbReference>
<accession>T0DTJ9</accession>
<gene>
    <name evidence="9" type="ORF">K1I37_15935</name>
</gene>
<dbReference type="Proteomes" id="UP000829401">
    <property type="component" value="Chromosome"/>
</dbReference>
<dbReference type="SUPFAM" id="SSF56601">
    <property type="entry name" value="beta-lactamase/transpeptidase-like"/>
    <property type="match status" value="1"/>
</dbReference>
<dbReference type="Gene3D" id="3.40.710.10">
    <property type="entry name" value="DD-peptidase/beta-lactamase superfamily"/>
    <property type="match status" value="1"/>
</dbReference>
<evidence type="ECO:0000256" key="7">
    <source>
        <dbReference type="RuleBase" id="RU004016"/>
    </source>
</evidence>
<keyword evidence="3" id="KW-0378">Hydrolase</keyword>
<dbReference type="InterPro" id="IPR001967">
    <property type="entry name" value="Peptidase_S11_N"/>
</dbReference>
<dbReference type="PANTHER" id="PTHR21581:SF26">
    <property type="entry name" value="D-ALANYL-D-ALANINE ENDOPEPTIDASE"/>
    <property type="match status" value="1"/>
</dbReference>
<name>T0DTJ9_ALIAG</name>
<evidence type="ECO:0000313" key="9">
    <source>
        <dbReference type="EMBL" id="UNO48155.1"/>
    </source>
</evidence>
<evidence type="ECO:0000256" key="5">
    <source>
        <dbReference type="ARBA" id="ARBA00022984"/>
    </source>
</evidence>
<dbReference type="GO" id="GO:0009002">
    <property type="term" value="F:serine-type D-Ala-D-Ala carboxypeptidase activity"/>
    <property type="evidence" value="ECO:0007669"/>
    <property type="project" value="InterPro"/>
</dbReference>
<dbReference type="PANTHER" id="PTHR21581">
    <property type="entry name" value="D-ALANYL-D-ALANINE CARBOXYPEPTIDASE"/>
    <property type="match status" value="1"/>
</dbReference>
<dbReference type="InterPro" id="IPR012338">
    <property type="entry name" value="Beta-lactam/transpept-like"/>
</dbReference>
<keyword evidence="9" id="KW-0645">Protease</keyword>
<dbReference type="GO" id="GO:0006508">
    <property type="term" value="P:proteolysis"/>
    <property type="evidence" value="ECO:0007669"/>
    <property type="project" value="InterPro"/>
</dbReference>
<dbReference type="GO" id="GO:0008360">
    <property type="term" value="P:regulation of cell shape"/>
    <property type="evidence" value="ECO:0007669"/>
    <property type="project" value="UniProtKB-KW"/>
</dbReference>
<feature type="compositionally biased region" description="Polar residues" evidence="8">
    <location>
        <begin position="305"/>
        <end position="321"/>
    </location>
</feature>
<dbReference type="GO" id="GO:0009252">
    <property type="term" value="P:peptidoglycan biosynthetic process"/>
    <property type="evidence" value="ECO:0007669"/>
    <property type="project" value="UniProtKB-KW"/>
</dbReference>
<keyword evidence="10" id="KW-1185">Reference proteome</keyword>
<comment type="similarity">
    <text evidence="1 7">Belongs to the peptidase S11 family.</text>
</comment>
<sequence>MRRHMRSLWWVQRTLLLCTAFAGMLGLLFGRANVVAAQTPSSTGPYVNAKAAIVYDATTKQVLYDKRADEPMYPASTTKLMTAILLVQHLQPNDPIYIGTEAAHQPKVRLGVKPGTEIPADDALKALLMKSANDVAYGIAETVGGSQEGFARMMNVQARLLGCTHTRFVTPNGLHADAHETSAKDVALILAEAIKYPRIVEAMQTTNHMVDGKSVRNTNRLLYSQATSIGEYIGGKTGYTAKAMYCLATAVKQHGHVRISVVLGAPRKNYMYRETVRLLSWSNRRFPGTSESDTTDGDTDLRETPSGNTPSGEAPTESSAWSVDKYELPVAK</sequence>
<keyword evidence="5" id="KW-0573">Peptidoglycan synthesis</keyword>
<dbReference type="AlphaFoldDB" id="T0DTJ9"/>
<evidence type="ECO:0000313" key="10">
    <source>
        <dbReference type="Proteomes" id="UP000829401"/>
    </source>
</evidence>
<dbReference type="PRINTS" id="PR00725">
    <property type="entry name" value="DADACBPTASE1"/>
</dbReference>
<evidence type="ECO:0000256" key="1">
    <source>
        <dbReference type="ARBA" id="ARBA00007164"/>
    </source>
</evidence>
<evidence type="ECO:0000256" key="8">
    <source>
        <dbReference type="SAM" id="MobiDB-lite"/>
    </source>
</evidence>
<keyword evidence="4" id="KW-0133">Cell shape</keyword>
<evidence type="ECO:0000256" key="4">
    <source>
        <dbReference type="ARBA" id="ARBA00022960"/>
    </source>
</evidence>
<dbReference type="STRING" id="1356854.N007_02420"/>
<accession>A0A9E6ZPP3</accession>
<dbReference type="Pfam" id="PF00768">
    <property type="entry name" value="Peptidase_S11"/>
    <property type="match status" value="1"/>
</dbReference>
<evidence type="ECO:0000256" key="3">
    <source>
        <dbReference type="ARBA" id="ARBA00022801"/>
    </source>
</evidence>